<dbReference type="GO" id="GO:0009425">
    <property type="term" value="C:bacterial-type flagellum basal body"/>
    <property type="evidence" value="ECO:0007669"/>
    <property type="project" value="UniProtKB-SubCell"/>
</dbReference>
<feature type="domain" description="Flagellar hook protein FlgE/F/G-like D1" evidence="6">
    <location>
        <begin position="86"/>
        <end position="146"/>
    </location>
</feature>
<dbReference type="GO" id="GO:0071973">
    <property type="term" value="P:bacterial-type flagellum-dependent cell motility"/>
    <property type="evidence" value="ECO:0007669"/>
    <property type="project" value="UniProtKB-UniRule"/>
</dbReference>
<proteinExistence type="inferred from homology"/>
<keyword evidence="3 4" id="KW-0975">Bacterial flagellum</keyword>
<keyword evidence="7" id="KW-0282">Flagellum</keyword>
<dbReference type="Pfam" id="PF06429">
    <property type="entry name" value="Flg_bbr_C"/>
    <property type="match status" value="1"/>
</dbReference>
<comment type="similarity">
    <text evidence="2 4">Belongs to the flagella basal body rod proteins family.</text>
</comment>
<dbReference type="InterPro" id="IPR053967">
    <property type="entry name" value="LlgE_F_G-like_D1"/>
</dbReference>
<dbReference type="Pfam" id="PF22692">
    <property type="entry name" value="LlgE_F_G_D1"/>
    <property type="match status" value="1"/>
</dbReference>
<gene>
    <name evidence="7" type="ORF">GJQ57_16040</name>
</gene>
<accession>A0A7X2HPC0</accession>
<organism evidence="7 8">
    <name type="scientific">Ralstonia pickettii</name>
    <name type="common">Burkholderia pickettii</name>
    <dbReference type="NCBI Taxonomy" id="329"/>
    <lineage>
        <taxon>Bacteria</taxon>
        <taxon>Pseudomonadati</taxon>
        <taxon>Pseudomonadota</taxon>
        <taxon>Betaproteobacteria</taxon>
        <taxon>Burkholderiales</taxon>
        <taxon>Burkholderiaceae</taxon>
        <taxon>Ralstonia</taxon>
    </lineage>
</organism>
<evidence type="ECO:0000256" key="2">
    <source>
        <dbReference type="ARBA" id="ARBA00009677"/>
    </source>
</evidence>
<comment type="caution">
    <text evidence="7">The sequence shown here is derived from an EMBL/GenBank/DDBJ whole genome shotgun (WGS) entry which is preliminary data.</text>
</comment>
<sequence>MQEIFAITLASMHQDMARLDGVALNLANVSTPGYKRGIVSTQPFATLVDAVDGRAEASAADATSVQVLNDMRPGTVKLTGEVLDVALAGDGFFEVTTPSGPAYTRQGNFRKDALGRLVTAQGYPVMGKNGEIFLTTQTPVIDSMGNITEPNATTGPSAVNPGTPVAQLKVIKFDSPKTLQRLGEGMMSAGPGMTVVDDTNVQVRQGALENGNVSSMQEMMQLIQTMRHFESMQKMTQGYDDMLGTAIRKLGDLS</sequence>
<evidence type="ECO:0000313" key="7">
    <source>
        <dbReference type="EMBL" id="MRT00152.1"/>
    </source>
</evidence>
<evidence type="ECO:0000259" key="5">
    <source>
        <dbReference type="Pfam" id="PF06429"/>
    </source>
</evidence>
<dbReference type="RefSeq" id="WP_154207473.1">
    <property type="nucleotide sequence ID" value="NZ_WJYN01000006.1"/>
</dbReference>
<reference evidence="7 8" key="1">
    <citation type="submission" date="2019-11" db="EMBL/GenBank/DDBJ databases">
        <title>Phenotypic characterization of an OXA-22 and OXA-60 co-producing Ralstonia pickettii clinical strain.</title>
        <authorList>
            <person name="He F."/>
        </authorList>
    </citation>
    <scope>NUCLEOTIDE SEQUENCE [LARGE SCALE GENOMIC DNA]</scope>
    <source>
        <strain evidence="7 8">PSLESD1</strain>
    </source>
</reference>
<evidence type="ECO:0000256" key="3">
    <source>
        <dbReference type="ARBA" id="ARBA00023143"/>
    </source>
</evidence>
<dbReference type="PANTHER" id="PTHR30435:SF19">
    <property type="entry name" value="FLAGELLAR BASAL-BODY ROD PROTEIN FLGG"/>
    <property type="match status" value="1"/>
</dbReference>
<dbReference type="PANTHER" id="PTHR30435">
    <property type="entry name" value="FLAGELLAR PROTEIN"/>
    <property type="match status" value="1"/>
</dbReference>
<comment type="subcellular location">
    <subcellularLocation>
        <location evidence="1 4">Bacterial flagellum basal body</location>
    </subcellularLocation>
</comment>
<keyword evidence="7" id="KW-0969">Cilium</keyword>
<dbReference type="Proteomes" id="UP000441032">
    <property type="component" value="Unassembled WGS sequence"/>
</dbReference>
<dbReference type="InterPro" id="IPR037925">
    <property type="entry name" value="FlgE/F/G-like"/>
</dbReference>
<dbReference type="InterPro" id="IPR010930">
    <property type="entry name" value="Flg_bb/hook_C_dom"/>
</dbReference>
<keyword evidence="7" id="KW-0966">Cell projection</keyword>
<evidence type="ECO:0000256" key="4">
    <source>
        <dbReference type="RuleBase" id="RU362116"/>
    </source>
</evidence>
<dbReference type="AlphaFoldDB" id="A0A7X2HPC0"/>
<feature type="domain" description="Flagellar basal-body/hook protein C-terminal" evidence="5">
    <location>
        <begin position="204"/>
        <end position="248"/>
    </location>
</feature>
<evidence type="ECO:0000259" key="6">
    <source>
        <dbReference type="Pfam" id="PF22692"/>
    </source>
</evidence>
<name>A0A7X2HPC0_RALPI</name>
<protein>
    <submittedName>
        <fullName evidence="7">Flagellar hook-basal body complex protein</fullName>
    </submittedName>
</protein>
<evidence type="ECO:0000313" key="8">
    <source>
        <dbReference type="Proteomes" id="UP000441032"/>
    </source>
</evidence>
<dbReference type="InterPro" id="IPR020013">
    <property type="entry name" value="Flagellar_FlgE/F/G"/>
</dbReference>
<dbReference type="EMBL" id="WJYN01000006">
    <property type="protein sequence ID" value="MRT00152.1"/>
    <property type="molecule type" value="Genomic_DNA"/>
</dbReference>
<dbReference type="SUPFAM" id="SSF117143">
    <property type="entry name" value="Flagellar hook protein flgE"/>
    <property type="match status" value="1"/>
</dbReference>
<evidence type="ECO:0000256" key="1">
    <source>
        <dbReference type="ARBA" id="ARBA00004117"/>
    </source>
</evidence>
<dbReference type="NCBIfam" id="TIGR03506">
    <property type="entry name" value="FlgEFG_subfam"/>
    <property type="match status" value="1"/>
</dbReference>